<dbReference type="SUPFAM" id="SSF69593">
    <property type="entry name" value="Glycerol-3-phosphate (1)-acyltransferase"/>
    <property type="match status" value="1"/>
</dbReference>
<comment type="caution">
    <text evidence="2">The sequence shown here is derived from an EMBL/GenBank/DDBJ whole genome shotgun (WGS) entry which is preliminary data.</text>
</comment>
<evidence type="ECO:0000259" key="1">
    <source>
        <dbReference type="SMART" id="SM00563"/>
    </source>
</evidence>
<dbReference type="SMART" id="SM00563">
    <property type="entry name" value="PlsC"/>
    <property type="match status" value="1"/>
</dbReference>
<dbReference type="RefSeq" id="WP_144913159.1">
    <property type="nucleotide sequence ID" value="NZ_VLLI01000007.1"/>
</dbReference>
<dbReference type="GO" id="GO:0016746">
    <property type="term" value="F:acyltransferase activity"/>
    <property type="evidence" value="ECO:0007669"/>
    <property type="project" value="UniProtKB-KW"/>
</dbReference>
<reference evidence="2 3" key="1">
    <citation type="submission" date="2019-07" db="EMBL/GenBank/DDBJ databases">
        <title>Genomic Encyclopedia of Archaeal and Bacterial Type Strains, Phase II (KMG-II): from individual species to whole genera.</title>
        <authorList>
            <person name="Goeker M."/>
        </authorList>
    </citation>
    <scope>NUCLEOTIDE SEQUENCE [LARGE SCALE GENOMIC DNA]</scope>
    <source>
        <strain evidence="2 3">ATCC BAA-1854</strain>
    </source>
</reference>
<keyword evidence="3" id="KW-1185">Reference proteome</keyword>
<dbReference type="InterPro" id="IPR002123">
    <property type="entry name" value="Plipid/glycerol_acylTrfase"/>
</dbReference>
<name>A0A562U0E6_9SPHI</name>
<keyword evidence="2" id="KW-0012">Acyltransferase</keyword>
<dbReference type="EMBL" id="VLLI01000007">
    <property type="protein sequence ID" value="TWI99319.1"/>
    <property type="molecule type" value="Genomic_DNA"/>
</dbReference>
<gene>
    <name evidence="2" type="ORF">JN11_02636</name>
</gene>
<dbReference type="AlphaFoldDB" id="A0A562U0E6"/>
<accession>A0A562U0E6</accession>
<evidence type="ECO:0000313" key="3">
    <source>
        <dbReference type="Proteomes" id="UP000317010"/>
    </source>
</evidence>
<feature type="domain" description="Phospholipid/glycerol acyltransferase" evidence="1">
    <location>
        <begin position="44"/>
        <end position="165"/>
    </location>
</feature>
<organism evidence="2 3">
    <name type="scientific">Mucilaginibacter frigoritolerans</name>
    <dbReference type="NCBI Taxonomy" id="652788"/>
    <lineage>
        <taxon>Bacteria</taxon>
        <taxon>Pseudomonadati</taxon>
        <taxon>Bacteroidota</taxon>
        <taxon>Sphingobacteriia</taxon>
        <taxon>Sphingobacteriales</taxon>
        <taxon>Sphingobacteriaceae</taxon>
        <taxon>Mucilaginibacter</taxon>
    </lineage>
</organism>
<sequence>MIIKAKPLPFTLIKWSSLILIWFFRKRFNKMVLNEIDIKPDHSYLLMSNHFGFLDGFFAHYLCFKLLNKKQNIKGIYAMSVKKQMEKNWFLKYFGSFSVDPGKRSVGESLDYAASLLNTPGNILIYYPQGNLESSHIRHIEFKDGVYEIITRTTGNCQLIWNSVLLEYFESTKPSAYMNLLDCGTNHHFDFETLKQNVNQHHQQAMKKLVRFTVE</sequence>
<keyword evidence="2" id="KW-0808">Transferase</keyword>
<dbReference type="Proteomes" id="UP000317010">
    <property type="component" value="Unassembled WGS sequence"/>
</dbReference>
<evidence type="ECO:0000313" key="2">
    <source>
        <dbReference type="EMBL" id="TWI99319.1"/>
    </source>
</evidence>
<dbReference type="Pfam" id="PF01553">
    <property type="entry name" value="Acyltransferase"/>
    <property type="match status" value="1"/>
</dbReference>
<proteinExistence type="predicted"/>
<dbReference type="OrthoDB" id="152799at2"/>
<protein>
    <submittedName>
        <fullName evidence="2">Acyltransferase-like protein</fullName>
    </submittedName>
</protein>